<evidence type="ECO:0000313" key="3">
    <source>
        <dbReference type="Proteomes" id="UP000688137"/>
    </source>
</evidence>
<dbReference type="PANTHER" id="PTHR23084:SF263">
    <property type="entry name" value="MORN REPEAT-CONTAINING PROTEIN 1"/>
    <property type="match status" value="1"/>
</dbReference>
<dbReference type="InterPro" id="IPR003409">
    <property type="entry name" value="MORN"/>
</dbReference>
<sequence>MDQSIVKLNTECEDIQQSFLSSPSEYFSNQKDDLVEKCQFSYKLFCETNPRDQIAQKIVNFQQEKQQLLYLIEKLEQYFIKDITTLLEYVEQLEQSYNTLYNGGFKIINEQLLTFFDYEKVQKLNETINLLEQRWNLPQIKETGKQFEKVLGLSSLKCMLEEHVRDQTMVQFFLQNQIHKPPVEYLFLRSKEVDKLNEQDGIYFGEVLQQMKHGFGVCIRGQAIWQGYWKHNHIVWGQYTFEENGQKKIMQGCFKDDMLEGEGKCIAFNGDTVQGQFRRSRIQGRGTYRFSYGNIYEGDLKNNTIDGQGSMKFANGDQYEGDWRNHSIYGKGKYTYNNGDIYEGDFVNGDKEGKGILRYENGNLYEGEFKNNIIHGQGVFTFANGDKYKGEFKNGQRDGKGKYEQVSGEFYEGSFVNDKREGFGIQKYSNGDIYEGQFRNDKREGQGRYKFANGNVYIGDFVNDKIEGKGKKKFVNGDCYEGEWSNQLFNGKGQYKFANGNTYIGTFVNNKREGHGIYKFANGNTYEGEYKNDKRDGKGIFIYADGNREIGEYIEGKPSGEHQVYKGRQSSPFKINNYNSGKLDSTFITSRF</sequence>
<comment type="caution">
    <text evidence="2">The sequence shown here is derived from an EMBL/GenBank/DDBJ whole genome shotgun (WGS) entry which is preliminary data.</text>
</comment>
<evidence type="ECO:0000256" key="1">
    <source>
        <dbReference type="ARBA" id="ARBA00022737"/>
    </source>
</evidence>
<dbReference type="OMA" id="TECEDIQ"/>
<accession>A0A8S1JZH9</accession>
<dbReference type="FunFam" id="2.20.110.10:FF:000002">
    <property type="entry name" value="Phosphatidylinositol 4-phosphate 5-kinase 8"/>
    <property type="match status" value="1"/>
</dbReference>
<name>A0A8S1JZH9_PARPR</name>
<dbReference type="Pfam" id="PF02493">
    <property type="entry name" value="MORN"/>
    <property type="match status" value="13"/>
</dbReference>
<reference evidence="2" key="1">
    <citation type="submission" date="2021-01" db="EMBL/GenBank/DDBJ databases">
        <authorList>
            <consortium name="Genoscope - CEA"/>
            <person name="William W."/>
        </authorList>
    </citation>
    <scope>NUCLEOTIDE SEQUENCE</scope>
</reference>
<dbReference type="PANTHER" id="PTHR23084">
    <property type="entry name" value="PHOSPHATIDYLINOSITOL-4-PHOSPHATE 5-KINASE RELATED"/>
    <property type="match status" value="1"/>
</dbReference>
<dbReference type="EMBL" id="CAJJDM010000002">
    <property type="protein sequence ID" value="CAD8043578.1"/>
    <property type="molecule type" value="Genomic_DNA"/>
</dbReference>
<gene>
    <name evidence="2" type="ORF">PPRIM_AZ9-3.1.T0050231</name>
</gene>
<keyword evidence="3" id="KW-1185">Reference proteome</keyword>
<protein>
    <recommendedName>
        <fullName evidence="4">MORN repeat protein</fullName>
    </recommendedName>
</protein>
<dbReference type="AlphaFoldDB" id="A0A8S1JZH9"/>
<proteinExistence type="predicted"/>
<keyword evidence="1" id="KW-0677">Repeat</keyword>
<dbReference type="SMART" id="SM00698">
    <property type="entry name" value="MORN"/>
    <property type="match status" value="13"/>
</dbReference>
<dbReference type="Proteomes" id="UP000688137">
    <property type="component" value="Unassembled WGS sequence"/>
</dbReference>
<evidence type="ECO:0008006" key="4">
    <source>
        <dbReference type="Google" id="ProtNLM"/>
    </source>
</evidence>
<evidence type="ECO:0000313" key="2">
    <source>
        <dbReference type="EMBL" id="CAD8043578.1"/>
    </source>
</evidence>
<organism evidence="2 3">
    <name type="scientific">Paramecium primaurelia</name>
    <dbReference type="NCBI Taxonomy" id="5886"/>
    <lineage>
        <taxon>Eukaryota</taxon>
        <taxon>Sar</taxon>
        <taxon>Alveolata</taxon>
        <taxon>Ciliophora</taxon>
        <taxon>Intramacronucleata</taxon>
        <taxon>Oligohymenophorea</taxon>
        <taxon>Peniculida</taxon>
        <taxon>Parameciidae</taxon>
        <taxon>Paramecium</taxon>
    </lineage>
</organism>